<evidence type="ECO:0000313" key="1">
    <source>
        <dbReference type="EMBL" id="AFD05987.1"/>
    </source>
</evidence>
<name>H8KPT9_SOLCM</name>
<dbReference type="EMBL" id="CP003349">
    <property type="protein sequence ID" value="AFD05987.1"/>
    <property type="molecule type" value="Genomic_DNA"/>
</dbReference>
<dbReference type="SUPFAM" id="SSF52540">
    <property type="entry name" value="P-loop containing nucleoside triphosphate hydrolases"/>
    <property type="match status" value="1"/>
</dbReference>
<dbReference type="KEGG" id="scn:Solca_0872"/>
<organism evidence="1 2">
    <name type="scientific">Solitalea canadensis (strain ATCC 29591 / DSM 3403 / JCM 21819 / LMG 8368 / NBRC 15130 / NCIMB 12057 / USAM 9D)</name>
    <name type="common">Flexibacter canadensis</name>
    <dbReference type="NCBI Taxonomy" id="929556"/>
    <lineage>
        <taxon>Bacteria</taxon>
        <taxon>Pseudomonadati</taxon>
        <taxon>Bacteroidota</taxon>
        <taxon>Sphingobacteriia</taxon>
        <taxon>Sphingobacteriales</taxon>
        <taxon>Sphingobacteriaceae</taxon>
        <taxon>Solitalea</taxon>
    </lineage>
</organism>
<dbReference type="HOGENOM" id="CLU_1843794_0_0_10"/>
<dbReference type="InterPro" id="IPR027417">
    <property type="entry name" value="P-loop_NTPase"/>
</dbReference>
<dbReference type="AlphaFoldDB" id="H8KPT9"/>
<dbReference type="STRING" id="929556.Solca_0872"/>
<keyword evidence="2" id="KW-1185">Reference proteome</keyword>
<accession>H8KPT9</accession>
<dbReference type="Proteomes" id="UP000007590">
    <property type="component" value="Chromosome"/>
</dbReference>
<gene>
    <name evidence="1" type="ordered locus">Solca_0872</name>
</gene>
<protein>
    <recommendedName>
        <fullName evidence="3">Adenylate kinase</fullName>
    </recommendedName>
</protein>
<sequence length="139" mass="15252">MKHVLIIGPAGSGKTRLSKLLAKGKMATFLGMKVCPKFNLTDALFHSQIEKDTKTILVEDASAYAINEVLTLIKVGVRVDQLFKGTVQLNPIFIINTGISLTELSIDVLKTFTIIDLNGPNTSIQIYIDFSKTIKEVQS</sequence>
<dbReference type="RefSeq" id="WP_014679215.1">
    <property type="nucleotide sequence ID" value="NC_017770.1"/>
</dbReference>
<evidence type="ECO:0008006" key="3">
    <source>
        <dbReference type="Google" id="ProtNLM"/>
    </source>
</evidence>
<evidence type="ECO:0000313" key="2">
    <source>
        <dbReference type="Proteomes" id="UP000007590"/>
    </source>
</evidence>
<proteinExistence type="predicted"/>
<reference evidence="1" key="1">
    <citation type="submission" date="2012-02" db="EMBL/GenBank/DDBJ databases">
        <title>The complete genome of Solitalea canadensis DSM 3403.</title>
        <authorList>
            <consortium name="US DOE Joint Genome Institute (JGI-PGF)"/>
            <person name="Lucas S."/>
            <person name="Copeland A."/>
            <person name="Lapidus A."/>
            <person name="Glavina del Rio T."/>
            <person name="Dalin E."/>
            <person name="Tice H."/>
            <person name="Bruce D."/>
            <person name="Goodwin L."/>
            <person name="Pitluck S."/>
            <person name="Peters L."/>
            <person name="Ovchinnikova G."/>
            <person name="Lu M."/>
            <person name="Kyrpides N."/>
            <person name="Mavromatis K."/>
            <person name="Ivanova N."/>
            <person name="Brettin T."/>
            <person name="Detter J.C."/>
            <person name="Han C."/>
            <person name="Larimer F."/>
            <person name="Land M."/>
            <person name="Hauser L."/>
            <person name="Markowitz V."/>
            <person name="Cheng J.-F."/>
            <person name="Hugenholtz P."/>
            <person name="Woyke T."/>
            <person name="Wu D."/>
            <person name="Spring S."/>
            <person name="Schroeder M."/>
            <person name="Kopitz M."/>
            <person name="Brambilla E."/>
            <person name="Klenk H.-P."/>
            <person name="Eisen J.A."/>
        </authorList>
    </citation>
    <scope>NUCLEOTIDE SEQUENCE</scope>
    <source>
        <strain evidence="1">DSM 3403</strain>
    </source>
</reference>
<dbReference type="eggNOG" id="COG0464">
    <property type="taxonomic scope" value="Bacteria"/>
</dbReference>